<dbReference type="InterPro" id="IPR037066">
    <property type="entry name" value="Plug_dom_sf"/>
</dbReference>
<sequence length="1163" mass="129561">MKLTFILCTVAVLQVAAHAAAQTVTFSGKDVSLEKIFSAVKEQTGYGVFYDNALLKDSKPVTIAARDLPLQAFLNQVLLEQKLDFSIKRKTIFIRRKQPAALEPVESAIKDTTIAVSGRVIAADSRGPLPGATVKAKNTHIGTTTDADGNFFLELHSAATSIVVTFLGYEQKEIAVASNQGGHLIIALQPLSTALNTIDVVSTGFQSIPKERATGSFATVGNRLFNQQVTTNILERLPAIANGVTVDKGTLAGNEQIMIRGLSTIKGPKAPLIVVDNFPYEGDINNINPNIVENITLLKDAAAASIWGARAANGVVVITTKKGQFGQALGVDFTANVTVAGKPDLGYIRQMSAADFIDMEQGRFTRGFYDADLKSTSYPVISPVVALLDKERNGLVTGEEVTRELNRLKSIDVRDQYRRYMYTPMVNQQYFLNLYGGTDNYSWISSIGYDNNTGNLAEKYQRLNFRFENTYRPIKRLSVTTGIYYTQSATRSGRSGYGTISMKGNSTVPYMELADENGNPAVLPYNINQAYKDTAGNGRLQDWNYYPLTDWEHNISKNNSSDILATAAVGYTIINGLSANLRYQYQRQMTSSEGLFDEQSIYARDFANRYAQYQPDGSIKFNVPKGAVLDRFHSLLQASNFRGQLSYSRKWAKHSVDGIAGFEARSSNNRYDQNRFYGFNTNNLSFASIDYATPVPTFIGGGAGYIQNGQFISDRTTRFASLFANAAYTYNNKYTISASVRKDASNLFGLNTNDQWNPFYSTGFAWDISREKFYAVDALPYLRLRATYGFNGNINPAMVAVSTIKYSSIKSEFTGTSTATFNNYYNPELKWETIGMFNLGLDFASRNQRISGAIEYFSKKGIRMFGVAPIDYTTGIPTSTVMNVANMTGKGMDIELKTLNIDRAFKWSTILNLSLYRDKVTKYYLSSTSGYTFIGTPGQAVPIAGLEGRPVYSIFAYKWAGLDPETGDPQGYIDNKPSKDYVNLTSGNKKIEDLQFFGSAIPTTYGSFINSFSYKRFSLNLSLMYKFGYWFRRTSIDYSSLFSNWRGHSDYSKRWQQPGDELYTNVPSNLYKANSSRDAFYNGSSALVEKGDHIRLQYINLDYEFGRDQWKGLPFQHLHLYFNVNNIGVVWKANKSSIDPDYNLGGNTLVPRASYTFGFKAKI</sequence>
<dbReference type="Proteomes" id="UP001549749">
    <property type="component" value="Unassembled WGS sequence"/>
</dbReference>
<evidence type="ECO:0000256" key="2">
    <source>
        <dbReference type="ARBA" id="ARBA00022448"/>
    </source>
</evidence>
<organism evidence="10 11">
    <name type="scientific">Chitinophaga defluvii</name>
    <dbReference type="NCBI Taxonomy" id="3163343"/>
    <lineage>
        <taxon>Bacteria</taxon>
        <taxon>Pseudomonadati</taxon>
        <taxon>Bacteroidota</taxon>
        <taxon>Chitinophagia</taxon>
        <taxon>Chitinophagales</taxon>
        <taxon>Chitinophagaceae</taxon>
        <taxon>Chitinophaga</taxon>
    </lineage>
</organism>
<dbReference type="Pfam" id="PF13715">
    <property type="entry name" value="CarbopepD_reg_2"/>
    <property type="match status" value="1"/>
</dbReference>
<keyword evidence="5 7" id="KW-0472">Membrane</keyword>
<evidence type="ECO:0000256" key="1">
    <source>
        <dbReference type="ARBA" id="ARBA00004571"/>
    </source>
</evidence>
<evidence type="ECO:0000313" key="11">
    <source>
        <dbReference type="Proteomes" id="UP001549749"/>
    </source>
</evidence>
<dbReference type="InterPro" id="IPR023997">
    <property type="entry name" value="TonB-dep_OMP_SusC/RagA_CS"/>
</dbReference>
<evidence type="ECO:0000256" key="7">
    <source>
        <dbReference type="PROSITE-ProRule" id="PRU01360"/>
    </source>
</evidence>
<dbReference type="Gene3D" id="2.60.40.1120">
    <property type="entry name" value="Carboxypeptidase-like, regulatory domain"/>
    <property type="match status" value="1"/>
</dbReference>
<dbReference type="NCBIfam" id="TIGR04056">
    <property type="entry name" value="OMP_RagA_SusC"/>
    <property type="match status" value="1"/>
</dbReference>
<dbReference type="InterPro" id="IPR039426">
    <property type="entry name" value="TonB-dep_rcpt-like"/>
</dbReference>
<feature type="signal peptide" evidence="8">
    <location>
        <begin position="1"/>
        <end position="19"/>
    </location>
</feature>
<dbReference type="SUPFAM" id="SSF56935">
    <property type="entry name" value="Porins"/>
    <property type="match status" value="1"/>
</dbReference>
<protein>
    <submittedName>
        <fullName evidence="10">SusC/RagA family TonB-linked outer membrane protein</fullName>
    </submittedName>
</protein>
<evidence type="ECO:0000256" key="8">
    <source>
        <dbReference type="SAM" id="SignalP"/>
    </source>
</evidence>
<accession>A0ABV2TBF3</accession>
<proteinExistence type="inferred from homology"/>
<dbReference type="InterPro" id="IPR036942">
    <property type="entry name" value="Beta-barrel_TonB_sf"/>
</dbReference>
<keyword evidence="2 7" id="KW-0813">Transport</keyword>
<dbReference type="Pfam" id="PF07715">
    <property type="entry name" value="Plug"/>
    <property type="match status" value="1"/>
</dbReference>
<comment type="caution">
    <text evidence="10">The sequence shown here is derived from an EMBL/GenBank/DDBJ whole genome shotgun (WGS) entry which is preliminary data.</text>
</comment>
<evidence type="ECO:0000256" key="4">
    <source>
        <dbReference type="ARBA" id="ARBA00022692"/>
    </source>
</evidence>
<name>A0ABV2TBF3_9BACT</name>
<dbReference type="InterPro" id="IPR008969">
    <property type="entry name" value="CarboxyPept-like_regulatory"/>
</dbReference>
<feature type="domain" description="TonB-dependent receptor plug" evidence="9">
    <location>
        <begin position="210"/>
        <end position="315"/>
    </location>
</feature>
<keyword evidence="3 7" id="KW-1134">Transmembrane beta strand</keyword>
<comment type="subcellular location">
    <subcellularLocation>
        <location evidence="1 7">Cell outer membrane</location>
        <topology evidence="1 7">Multi-pass membrane protein</topology>
    </subcellularLocation>
</comment>
<comment type="similarity">
    <text evidence="7">Belongs to the TonB-dependent receptor family.</text>
</comment>
<dbReference type="Gene3D" id="2.170.130.10">
    <property type="entry name" value="TonB-dependent receptor, plug domain"/>
    <property type="match status" value="1"/>
</dbReference>
<dbReference type="Gene3D" id="2.40.170.20">
    <property type="entry name" value="TonB-dependent receptor, beta-barrel domain"/>
    <property type="match status" value="1"/>
</dbReference>
<evidence type="ECO:0000256" key="6">
    <source>
        <dbReference type="ARBA" id="ARBA00023237"/>
    </source>
</evidence>
<dbReference type="InterPro" id="IPR023996">
    <property type="entry name" value="TonB-dep_OMP_SusC/RagA"/>
</dbReference>
<dbReference type="NCBIfam" id="TIGR04057">
    <property type="entry name" value="SusC_RagA_signa"/>
    <property type="match status" value="1"/>
</dbReference>
<keyword evidence="8" id="KW-0732">Signal</keyword>
<dbReference type="EMBL" id="JBEXAC010000002">
    <property type="protein sequence ID" value="MET7000364.1"/>
    <property type="molecule type" value="Genomic_DNA"/>
</dbReference>
<dbReference type="SUPFAM" id="SSF49464">
    <property type="entry name" value="Carboxypeptidase regulatory domain-like"/>
    <property type="match status" value="1"/>
</dbReference>
<evidence type="ECO:0000256" key="5">
    <source>
        <dbReference type="ARBA" id="ARBA00023136"/>
    </source>
</evidence>
<feature type="chain" id="PRO_5045060199" evidence="8">
    <location>
        <begin position="20"/>
        <end position="1163"/>
    </location>
</feature>
<keyword evidence="6 7" id="KW-0998">Cell outer membrane</keyword>
<dbReference type="RefSeq" id="WP_354662924.1">
    <property type="nucleotide sequence ID" value="NZ_JBEXAC010000002.1"/>
</dbReference>
<reference evidence="10 11" key="1">
    <citation type="submission" date="2024-06" db="EMBL/GenBank/DDBJ databases">
        <title>Chitinophaga defluvii sp. nov., isolated from municipal sewage.</title>
        <authorList>
            <person name="Zhang L."/>
        </authorList>
    </citation>
    <scope>NUCLEOTIDE SEQUENCE [LARGE SCALE GENOMIC DNA]</scope>
    <source>
        <strain evidence="10 11">H8</strain>
    </source>
</reference>
<evidence type="ECO:0000256" key="3">
    <source>
        <dbReference type="ARBA" id="ARBA00022452"/>
    </source>
</evidence>
<keyword evidence="4 7" id="KW-0812">Transmembrane</keyword>
<dbReference type="InterPro" id="IPR012910">
    <property type="entry name" value="Plug_dom"/>
</dbReference>
<evidence type="ECO:0000313" key="10">
    <source>
        <dbReference type="EMBL" id="MET7000364.1"/>
    </source>
</evidence>
<dbReference type="PROSITE" id="PS52016">
    <property type="entry name" value="TONB_DEPENDENT_REC_3"/>
    <property type="match status" value="1"/>
</dbReference>
<keyword evidence="11" id="KW-1185">Reference proteome</keyword>
<evidence type="ECO:0000259" key="9">
    <source>
        <dbReference type="Pfam" id="PF07715"/>
    </source>
</evidence>
<gene>
    <name evidence="10" type="ORF">ABR189_23435</name>
</gene>